<keyword evidence="1" id="KW-0472">Membrane</keyword>
<evidence type="ECO:0000313" key="3">
    <source>
        <dbReference type="Proteomes" id="UP000317043"/>
    </source>
</evidence>
<reference evidence="2 3" key="1">
    <citation type="submission" date="2019-06" db="EMBL/GenBank/DDBJ databases">
        <title>Sequencing the genomes of 1000 actinobacteria strains.</title>
        <authorList>
            <person name="Klenk H.-P."/>
        </authorList>
    </citation>
    <scope>NUCLEOTIDE SEQUENCE [LARGE SCALE GENOMIC DNA]</scope>
    <source>
        <strain evidence="2 3">DSM 45928</strain>
    </source>
</reference>
<evidence type="ECO:0000313" key="2">
    <source>
        <dbReference type="EMBL" id="TQL78275.1"/>
    </source>
</evidence>
<feature type="transmembrane region" description="Helical" evidence="1">
    <location>
        <begin position="45"/>
        <end position="67"/>
    </location>
</feature>
<keyword evidence="3" id="KW-1185">Reference proteome</keyword>
<evidence type="ECO:0000256" key="1">
    <source>
        <dbReference type="SAM" id="Phobius"/>
    </source>
</evidence>
<protein>
    <submittedName>
        <fullName evidence="2">F0F1-type ATP synthase assembly protein I</fullName>
    </submittedName>
</protein>
<sequence length="86" mass="9158">MTGDRKPQPSGASGADQGWAVLSYLLAGMLVWGGIGWLLDEWLGIPKHLGAFVGMVLGAGLGLYLIVKRLGQPENPNDNQGEGRKR</sequence>
<gene>
    <name evidence="2" type="ORF">FB566_3858</name>
</gene>
<dbReference type="EMBL" id="VFOW01000001">
    <property type="protein sequence ID" value="TQL78275.1"/>
    <property type="molecule type" value="Genomic_DNA"/>
</dbReference>
<proteinExistence type="predicted"/>
<accession>A0A543B0B3</accession>
<name>A0A543B0B3_9ACTN</name>
<dbReference type="AlphaFoldDB" id="A0A543B0B3"/>
<keyword evidence="1" id="KW-1133">Transmembrane helix</keyword>
<dbReference type="Proteomes" id="UP000317043">
    <property type="component" value="Unassembled WGS sequence"/>
</dbReference>
<organism evidence="2 3">
    <name type="scientific">Stackebrandtia endophytica</name>
    <dbReference type="NCBI Taxonomy" id="1496996"/>
    <lineage>
        <taxon>Bacteria</taxon>
        <taxon>Bacillati</taxon>
        <taxon>Actinomycetota</taxon>
        <taxon>Actinomycetes</taxon>
        <taxon>Glycomycetales</taxon>
        <taxon>Glycomycetaceae</taxon>
        <taxon>Stackebrandtia</taxon>
    </lineage>
</organism>
<comment type="caution">
    <text evidence="2">The sequence shown here is derived from an EMBL/GenBank/DDBJ whole genome shotgun (WGS) entry which is preliminary data.</text>
</comment>
<keyword evidence="1" id="KW-0812">Transmembrane</keyword>
<feature type="transmembrane region" description="Helical" evidence="1">
    <location>
        <begin position="21"/>
        <end position="39"/>
    </location>
</feature>
<dbReference type="OrthoDB" id="5193039at2"/>
<dbReference type="InParanoid" id="A0A543B0B3"/>